<dbReference type="RefSeq" id="XP_015469817.1">
    <property type="nucleotide sequence ID" value="XM_015609357.1"/>
</dbReference>
<protein>
    <recommendedName>
        <fullName evidence="7">Glycoside hydrolase family 5 domain-containing protein</fullName>
    </recommendedName>
</protein>
<dbReference type="PANTHER" id="PTHR31297">
    <property type="entry name" value="GLUCAN ENDO-1,6-BETA-GLUCOSIDASE B"/>
    <property type="match status" value="1"/>
</dbReference>
<feature type="domain" description="Glycoside hydrolase family 5" evidence="7">
    <location>
        <begin position="74"/>
        <end position="372"/>
    </location>
</feature>
<dbReference type="GO" id="GO:0046557">
    <property type="term" value="F:glucan endo-1,6-beta-glucosidase activity"/>
    <property type="evidence" value="ECO:0007669"/>
    <property type="project" value="TreeGrafter"/>
</dbReference>
<evidence type="ECO:0000256" key="3">
    <source>
        <dbReference type="ARBA" id="ARBA00023295"/>
    </source>
</evidence>
<dbReference type="InterPro" id="IPR001547">
    <property type="entry name" value="Glyco_hydro_5"/>
</dbReference>
<accession>A0A0V1Q5F8</accession>
<sequence>MFDKLKIKSKGSKIGPASPAATPGKAPTKKQIYQSRHNFGVNIGACFVMEKWIFHELFPEGADCELEAVSKQVEQSGEKEAQKKFEHHWTNFMNDDDWKWLHDHHVESVRVPIGYWEVGGGKYAKGTKFEKYAKSVYSNAWDIFKKEFIEKAGKHNISVVVDIHGLPKGANGSDHSGEKSGGEAGFWNCQESQLLVCDMLEFIAKDLKKYENIAAIQIVNEAEFANDPKRQSRYYAAGISLIRKADSEVPVVISDGWWPDQWVKWVQDNQSDGESLGVVVDHHCYRCFSDDDKKKSPQAIIGDLDKDLLTNLNDNGKGVDFMVGEYSCVLDGDSWGRDGANDKRDNLVVDYGRRQVELISQRAGFGSYFWTFKFQSGNGGEWDFRTMFDKGAIQPPISIKGKQVPDESVFKQKLDNAFGGHSDYWNKQNSKEKYEHDRYKDGFSTAWKDSLEFAKFDGSVIGRTGAWKAARLAEHIKDKGLLNFIWEWEQGFDSGLKEFLSSF</sequence>
<evidence type="ECO:0000313" key="9">
    <source>
        <dbReference type="Proteomes" id="UP000054251"/>
    </source>
</evidence>
<keyword evidence="4" id="KW-0961">Cell wall biogenesis/degradation</keyword>
<dbReference type="InterPro" id="IPR050386">
    <property type="entry name" value="Glycosyl_hydrolase_5"/>
</dbReference>
<evidence type="ECO:0000256" key="2">
    <source>
        <dbReference type="ARBA" id="ARBA00022801"/>
    </source>
</evidence>
<comment type="caution">
    <text evidence="8">The sequence shown here is derived from an EMBL/GenBank/DDBJ whole genome shotgun (WGS) entry which is preliminary data.</text>
</comment>
<dbReference type="OrthoDB" id="1887033at2759"/>
<dbReference type="GO" id="GO:0005576">
    <property type="term" value="C:extracellular region"/>
    <property type="evidence" value="ECO:0007669"/>
    <property type="project" value="TreeGrafter"/>
</dbReference>
<name>A0A0V1Q5F8_9ASCO</name>
<dbReference type="Gene3D" id="3.20.20.80">
    <property type="entry name" value="Glycosidases"/>
    <property type="match status" value="1"/>
</dbReference>
<keyword evidence="3 5" id="KW-0326">Glycosidase</keyword>
<comment type="similarity">
    <text evidence="1 5">Belongs to the glycosyl hydrolase 5 (cellulase A) family.</text>
</comment>
<keyword evidence="9" id="KW-1185">Reference proteome</keyword>
<evidence type="ECO:0000256" key="1">
    <source>
        <dbReference type="ARBA" id="ARBA00005641"/>
    </source>
</evidence>
<dbReference type="PANTHER" id="PTHR31297:SF43">
    <property type="entry name" value="GLUCAN 1,3-BETA-GLUCOSIDASE 3"/>
    <property type="match status" value="1"/>
</dbReference>
<dbReference type="FunFam" id="3.20.20.80:FF:000100">
    <property type="entry name" value="Glycoside hydrolase superfamily"/>
    <property type="match status" value="1"/>
</dbReference>
<evidence type="ECO:0000256" key="5">
    <source>
        <dbReference type="RuleBase" id="RU361153"/>
    </source>
</evidence>
<dbReference type="InterPro" id="IPR017853">
    <property type="entry name" value="GH"/>
</dbReference>
<reference evidence="8 9" key="1">
    <citation type="submission" date="2015-11" db="EMBL/GenBank/DDBJ databases">
        <title>The genome of Debaryomyces fabryi.</title>
        <authorList>
            <person name="Tafer H."/>
            <person name="Lopandic K."/>
        </authorList>
    </citation>
    <scope>NUCLEOTIDE SEQUENCE [LARGE SCALE GENOMIC DNA]</scope>
    <source>
        <strain evidence="8 9">CBS 789</strain>
    </source>
</reference>
<dbReference type="Proteomes" id="UP000054251">
    <property type="component" value="Unassembled WGS sequence"/>
</dbReference>
<dbReference type="GO" id="GO:0005737">
    <property type="term" value="C:cytoplasm"/>
    <property type="evidence" value="ECO:0007669"/>
    <property type="project" value="UniProtKB-ARBA"/>
</dbReference>
<dbReference type="GeneID" id="26837536"/>
<dbReference type="GO" id="GO:0071555">
    <property type="term" value="P:cell wall organization"/>
    <property type="evidence" value="ECO:0007669"/>
    <property type="project" value="UniProtKB-KW"/>
</dbReference>
<dbReference type="GO" id="GO:0009986">
    <property type="term" value="C:cell surface"/>
    <property type="evidence" value="ECO:0007669"/>
    <property type="project" value="TreeGrafter"/>
</dbReference>
<evidence type="ECO:0000256" key="6">
    <source>
        <dbReference type="SAM" id="MobiDB-lite"/>
    </source>
</evidence>
<evidence type="ECO:0000313" key="8">
    <source>
        <dbReference type="EMBL" id="KSA03715.1"/>
    </source>
</evidence>
<gene>
    <name evidence="8" type="ORF">AC631_00527</name>
</gene>
<dbReference type="AlphaFoldDB" id="A0A0V1Q5F8"/>
<evidence type="ECO:0000259" key="7">
    <source>
        <dbReference type="Pfam" id="PF00150"/>
    </source>
</evidence>
<dbReference type="EMBL" id="LMYN01000006">
    <property type="protein sequence ID" value="KSA03715.1"/>
    <property type="molecule type" value="Genomic_DNA"/>
</dbReference>
<evidence type="ECO:0000256" key="4">
    <source>
        <dbReference type="ARBA" id="ARBA00023316"/>
    </source>
</evidence>
<dbReference type="Pfam" id="PF00150">
    <property type="entry name" value="Cellulase"/>
    <property type="match status" value="1"/>
</dbReference>
<keyword evidence="2 5" id="KW-0378">Hydrolase</keyword>
<dbReference type="GO" id="GO:0009251">
    <property type="term" value="P:glucan catabolic process"/>
    <property type="evidence" value="ECO:0007669"/>
    <property type="project" value="TreeGrafter"/>
</dbReference>
<proteinExistence type="inferred from homology"/>
<organism evidence="8 9">
    <name type="scientific">Debaryomyces fabryi</name>
    <dbReference type="NCBI Taxonomy" id="58627"/>
    <lineage>
        <taxon>Eukaryota</taxon>
        <taxon>Fungi</taxon>
        <taxon>Dikarya</taxon>
        <taxon>Ascomycota</taxon>
        <taxon>Saccharomycotina</taxon>
        <taxon>Pichiomycetes</taxon>
        <taxon>Debaryomycetaceae</taxon>
        <taxon>Debaryomyces</taxon>
    </lineage>
</organism>
<dbReference type="SUPFAM" id="SSF51445">
    <property type="entry name" value="(Trans)glycosidases"/>
    <property type="match status" value="1"/>
</dbReference>
<feature type="region of interest" description="Disordered" evidence="6">
    <location>
        <begin position="1"/>
        <end position="29"/>
    </location>
</feature>